<gene>
    <name evidence="1" type="ORF">FAEPRAM212_01873</name>
</gene>
<dbReference type="RefSeq" id="WP_005924581.1">
    <property type="nucleotide sequence ID" value="NZ_DS483502.1"/>
</dbReference>
<comment type="caution">
    <text evidence="1">The sequence shown here is derived from an EMBL/GenBank/DDBJ whole genome shotgun (WGS) entry which is preliminary data.</text>
</comment>
<organism evidence="1 2">
    <name type="scientific">Faecalibacterium prausnitzii M21/2</name>
    <dbReference type="NCBI Taxonomy" id="411485"/>
    <lineage>
        <taxon>Bacteria</taxon>
        <taxon>Bacillati</taxon>
        <taxon>Bacillota</taxon>
        <taxon>Clostridia</taxon>
        <taxon>Eubacteriales</taxon>
        <taxon>Oscillospiraceae</taxon>
        <taxon>Faecalibacterium</taxon>
    </lineage>
</organism>
<protein>
    <submittedName>
        <fullName evidence="1">Uncharacterized protein</fullName>
    </submittedName>
</protein>
<dbReference type="GeneID" id="75068580"/>
<accession>A8SCZ7</accession>
<dbReference type="AlphaFoldDB" id="A8SCZ7"/>
<sequence>MIDYDEISYSEIEDCIIDAKEGKLSSYWQGYAEREFDALRTDDGKLPERARELYKEYKRILKNVPQIESDETNDAVAKQYGV</sequence>
<dbReference type="Proteomes" id="UP000005945">
    <property type="component" value="Unassembled WGS sequence"/>
</dbReference>
<name>A8SCZ7_9FIRM</name>
<evidence type="ECO:0000313" key="1">
    <source>
        <dbReference type="EMBL" id="EDP21149.1"/>
    </source>
</evidence>
<reference evidence="1 2" key="2">
    <citation type="submission" date="2007-09" db="EMBL/GenBank/DDBJ databases">
        <authorList>
            <person name="Fulton L."/>
            <person name="Clifton S."/>
            <person name="Fulton B."/>
            <person name="Xu J."/>
            <person name="Minx P."/>
            <person name="Pepin K.H."/>
            <person name="Johnson M."/>
            <person name="Thiruvilangam P."/>
            <person name="Bhonagiri V."/>
            <person name="Nash W.E."/>
            <person name="Mardis E.R."/>
            <person name="Wilson R.K."/>
        </authorList>
    </citation>
    <scope>NUCLEOTIDE SEQUENCE [LARGE SCALE GENOMIC DNA]</scope>
    <source>
        <strain evidence="1 2">M21/2</strain>
    </source>
</reference>
<reference evidence="1 2" key="1">
    <citation type="submission" date="2007-09" db="EMBL/GenBank/DDBJ databases">
        <title>Draft genome sequence of Faecalibacterium prausnitzii M21/2.</title>
        <authorList>
            <person name="Sudarsanam P."/>
            <person name="Ley R."/>
            <person name="Guruge J."/>
            <person name="Turnbaugh P.J."/>
            <person name="Mahowald M."/>
            <person name="Liep D."/>
            <person name="Gordon J."/>
        </authorList>
    </citation>
    <scope>NUCLEOTIDE SEQUENCE [LARGE SCALE GENOMIC DNA]</scope>
    <source>
        <strain evidence="1 2">M21/2</strain>
    </source>
</reference>
<proteinExistence type="predicted"/>
<dbReference type="EMBL" id="ABED02000027">
    <property type="protein sequence ID" value="EDP21149.1"/>
    <property type="molecule type" value="Genomic_DNA"/>
</dbReference>
<dbReference type="HOGENOM" id="CLU_2553227_0_0_9"/>
<evidence type="ECO:0000313" key="2">
    <source>
        <dbReference type="Proteomes" id="UP000005945"/>
    </source>
</evidence>